<dbReference type="GO" id="GO:0005739">
    <property type="term" value="C:mitochondrion"/>
    <property type="evidence" value="ECO:0007669"/>
    <property type="project" value="UniProtKB-SubCell"/>
</dbReference>
<dbReference type="InterPro" id="IPR011990">
    <property type="entry name" value="TPR-like_helical_dom_sf"/>
</dbReference>
<dbReference type="GO" id="GO:0003729">
    <property type="term" value="F:mRNA binding"/>
    <property type="evidence" value="ECO:0007669"/>
    <property type="project" value="InterPro"/>
</dbReference>
<comment type="similarity">
    <text evidence="2">Belongs to the PPR family. P subfamily.</text>
</comment>
<name>A0AAD7QQ90_9ASCO</name>
<organism evidence="3 4">
    <name type="scientific">Lipomyces tetrasporus</name>
    <dbReference type="NCBI Taxonomy" id="54092"/>
    <lineage>
        <taxon>Eukaryota</taxon>
        <taxon>Fungi</taxon>
        <taxon>Dikarya</taxon>
        <taxon>Ascomycota</taxon>
        <taxon>Saccharomycotina</taxon>
        <taxon>Lipomycetes</taxon>
        <taxon>Lipomycetales</taxon>
        <taxon>Lipomycetaceae</taxon>
        <taxon>Lipomyces</taxon>
    </lineage>
</organism>
<dbReference type="EMBL" id="JARPMG010000007">
    <property type="protein sequence ID" value="KAJ8099389.1"/>
    <property type="molecule type" value="Genomic_DNA"/>
</dbReference>
<evidence type="ECO:0000313" key="3">
    <source>
        <dbReference type="EMBL" id="KAJ8099389.1"/>
    </source>
</evidence>
<dbReference type="AlphaFoldDB" id="A0AAD7QQ90"/>
<evidence type="ECO:0000313" key="4">
    <source>
        <dbReference type="Proteomes" id="UP001217417"/>
    </source>
</evidence>
<evidence type="ECO:0000256" key="2">
    <source>
        <dbReference type="ARBA" id="ARBA00007626"/>
    </source>
</evidence>
<dbReference type="InterPro" id="IPR044179">
    <property type="entry name" value="PPR5-like"/>
</dbReference>
<keyword evidence="4" id="KW-1185">Reference proteome</keyword>
<comment type="caution">
    <text evidence="3">The sequence shown here is derived from an EMBL/GenBank/DDBJ whole genome shotgun (WGS) entry which is preliminary data.</text>
</comment>
<dbReference type="Proteomes" id="UP001217417">
    <property type="component" value="Unassembled WGS sequence"/>
</dbReference>
<dbReference type="GeneID" id="80883237"/>
<evidence type="ECO:0000256" key="1">
    <source>
        <dbReference type="ARBA" id="ARBA00004173"/>
    </source>
</evidence>
<dbReference type="Gene3D" id="1.25.40.10">
    <property type="entry name" value="Tetratricopeptide repeat domain"/>
    <property type="match status" value="1"/>
</dbReference>
<comment type="subcellular location">
    <subcellularLocation>
        <location evidence="1">Mitochondrion</location>
    </subcellularLocation>
</comment>
<gene>
    <name evidence="3" type="ORF">POJ06DRAFT_256840</name>
</gene>
<dbReference type="InterPro" id="IPR002885">
    <property type="entry name" value="PPR_rpt"/>
</dbReference>
<accession>A0AAD7QQ90</accession>
<dbReference type="RefSeq" id="XP_056042839.1">
    <property type="nucleotide sequence ID" value="XM_056188071.1"/>
</dbReference>
<dbReference type="PANTHER" id="PTHR47874:SF4">
    <property type="entry name" value="EXPRESSED PROTEIN"/>
    <property type="match status" value="1"/>
</dbReference>
<dbReference type="PANTHER" id="PTHR47874">
    <property type="entry name" value="EXPRESSED PROTEIN"/>
    <property type="match status" value="1"/>
</dbReference>
<reference evidence="3" key="1">
    <citation type="submission" date="2023-03" db="EMBL/GenBank/DDBJ databases">
        <title>Near-Complete genome sequence of Lipomyces tetrasporous NRRL Y-64009, an oleaginous yeast capable of growing on lignocellulosic hydrolysates.</title>
        <authorList>
            <consortium name="Lawrence Berkeley National Laboratory"/>
            <person name="Jagtap S.S."/>
            <person name="Liu J.-J."/>
            <person name="Walukiewicz H.E."/>
            <person name="Pangilinan J."/>
            <person name="Lipzen A."/>
            <person name="Ahrendt S."/>
            <person name="Koriabine M."/>
            <person name="Cobaugh K."/>
            <person name="Salamov A."/>
            <person name="Yoshinaga Y."/>
            <person name="Ng V."/>
            <person name="Daum C."/>
            <person name="Grigoriev I.V."/>
            <person name="Slininger P.J."/>
            <person name="Dien B.S."/>
            <person name="Jin Y.-S."/>
            <person name="Rao C.V."/>
        </authorList>
    </citation>
    <scope>NUCLEOTIDE SEQUENCE</scope>
    <source>
        <strain evidence="3">NRRL Y-64009</strain>
    </source>
</reference>
<sequence length="613" mass="70630">MWTRGQKSAVRSVLPIVSRVRPRARWRPPVFCERWMRISHSALSNHSMAGIAEREPAESYYAEEDTTEDIAQDDRLNYQDDLESETDEVESMIYGSDGNHGAPYSGGRKENHREYADREFLQSRTAISQWLLANVRIREVGWLDGHSIDYMATDHAETWIRRSKLHTFSEVASSLYRPFYQSLVQARIFSFSKEAMTKMFAQYMQMPEPRPLHIRAAHLEFLLSNYAAAVKNDEIYLEHYSTVLNDLKAVGLPVSYRENVVELSLVCHCAQKHNRASVVTRTFNKFREMEIQGIIACEASAFNVLMTAVIAANDFGAMAAIVEEMRLRRIAPDRFTYVNLMTYYSKLGNKGALQVLYEKFIQSEQIADIVVLEAMIAALVRCRDIAGAESLTRFIEMRAAEEGWTSPRLSKKQLRFSAGNLKRLARNRLRHRLQFRDDEIPDPEDTVAIAPRDTTYHPLLSYYASIGDYESLVETINRMDGFNLSRRRAYILFLKGFYIHGGYPGSEWTLARLENLLETLLRDKEEDKLLVRQMTVWALRAYAVASLDFIKLAAVKDRLVQKFIDEGGTAESVSGKIARVMQDAEEYIRLSKRAQFMKKPPLKRRVPYFRILA</sequence>
<dbReference type="Pfam" id="PF13812">
    <property type="entry name" value="PPR_3"/>
    <property type="match status" value="1"/>
</dbReference>
<proteinExistence type="inferred from homology"/>
<evidence type="ECO:0008006" key="5">
    <source>
        <dbReference type="Google" id="ProtNLM"/>
    </source>
</evidence>
<protein>
    <recommendedName>
        <fullName evidence="5">Pentatricopeptide repeat protein</fullName>
    </recommendedName>
</protein>